<dbReference type="InterPro" id="IPR007197">
    <property type="entry name" value="rSAM"/>
</dbReference>
<dbReference type="InterPro" id="IPR040086">
    <property type="entry name" value="MJ0683-like"/>
</dbReference>
<dbReference type="PANTHER" id="PTHR43432">
    <property type="entry name" value="SLR0285 PROTEIN"/>
    <property type="match status" value="1"/>
</dbReference>
<protein>
    <submittedName>
        <fullName evidence="5">PA0069 family radical SAM protein</fullName>
    </submittedName>
</protein>
<dbReference type="SUPFAM" id="SSF102114">
    <property type="entry name" value="Radical SAM enzymes"/>
    <property type="match status" value="1"/>
</dbReference>
<reference evidence="6" key="1">
    <citation type="journal article" date="2019" name="Int. J. Syst. Evol. Microbiol.">
        <title>The Global Catalogue of Microorganisms (GCM) 10K type strain sequencing project: providing services to taxonomists for standard genome sequencing and annotation.</title>
        <authorList>
            <consortium name="The Broad Institute Genomics Platform"/>
            <consortium name="The Broad Institute Genome Sequencing Center for Infectious Disease"/>
            <person name="Wu L."/>
            <person name="Ma J."/>
        </authorList>
    </citation>
    <scope>NUCLEOTIDE SEQUENCE [LARGE SCALE GENOMIC DNA]</scope>
    <source>
        <strain evidence="6">JCM 17551</strain>
    </source>
</reference>
<dbReference type="InterPro" id="IPR058240">
    <property type="entry name" value="rSAM_sf"/>
</dbReference>
<evidence type="ECO:0000256" key="2">
    <source>
        <dbReference type="ARBA" id="ARBA00023004"/>
    </source>
</evidence>
<evidence type="ECO:0000256" key="3">
    <source>
        <dbReference type="ARBA" id="ARBA00023014"/>
    </source>
</evidence>
<dbReference type="PANTHER" id="PTHR43432:SF3">
    <property type="entry name" value="SLR0285 PROTEIN"/>
    <property type="match status" value="1"/>
</dbReference>
<dbReference type="Pfam" id="PF04055">
    <property type="entry name" value="Radical_SAM"/>
    <property type="match status" value="1"/>
</dbReference>
<evidence type="ECO:0000259" key="4">
    <source>
        <dbReference type="Pfam" id="PF04055"/>
    </source>
</evidence>
<dbReference type="Gene3D" id="3.80.30.30">
    <property type="match status" value="1"/>
</dbReference>
<proteinExistence type="predicted"/>
<name>A0ABP7MG94_9GAMM</name>
<evidence type="ECO:0000313" key="6">
    <source>
        <dbReference type="Proteomes" id="UP001501565"/>
    </source>
</evidence>
<dbReference type="NCBIfam" id="NF033668">
    <property type="entry name" value="rSAM_PA0069"/>
    <property type="match status" value="1"/>
</dbReference>
<dbReference type="SFLD" id="SFLDS00029">
    <property type="entry name" value="Radical_SAM"/>
    <property type="match status" value="1"/>
</dbReference>
<comment type="caution">
    <text evidence="5">The sequence shown here is derived from an EMBL/GenBank/DDBJ whole genome shotgun (WGS) entry which is preliminary data.</text>
</comment>
<dbReference type="CDD" id="cd01335">
    <property type="entry name" value="Radical_SAM"/>
    <property type="match status" value="1"/>
</dbReference>
<keyword evidence="1" id="KW-0479">Metal-binding</keyword>
<dbReference type="SFLD" id="SFLDG01084">
    <property type="entry name" value="Uncharacterised_Radical_SAM_Su"/>
    <property type="match status" value="1"/>
</dbReference>
<accession>A0ABP7MG94</accession>
<dbReference type="Proteomes" id="UP001501565">
    <property type="component" value="Unassembled WGS sequence"/>
</dbReference>
<organism evidence="5 6">
    <name type="scientific">Litoribacillus peritrichatus</name>
    <dbReference type="NCBI Taxonomy" id="718191"/>
    <lineage>
        <taxon>Bacteria</taxon>
        <taxon>Pseudomonadati</taxon>
        <taxon>Pseudomonadota</taxon>
        <taxon>Gammaproteobacteria</taxon>
        <taxon>Oceanospirillales</taxon>
        <taxon>Oceanospirillaceae</taxon>
        <taxon>Litoribacillus</taxon>
    </lineage>
</organism>
<keyword evidence="2" id="KW-0408">Iron</keyword>
<evidence type="ECO:0000256" key="1">
    <source>
        <dbReference type="ARBA" id="ARBA00022723"/>
    </source>
</evidence>
<keyword evidence="6" id="KW-1185">Reference proteome</keyword>
<dbReference type="RefSeq" id="WP_344797625.1">
    <property type="nucleotide sequence ID" value="NZ_BAABBN010000004.1"/>
</dbReference>
<keyword evidence="3" id="KW-0411">Iron-sulfur</keyword>
<feature type="domain" description="Radical SAM core" evidence="4">
    <location>
        <begin position="78"/>
        <end position="254"/>
    </location>
</feature>
<dbReference type="EMBL" id="BAABBN010000004">
    <property type="protein sequence ID" value="GAA3922206.1"/>
    <property type="molecule type" value="Genomic_DNA"/>
</dbReference>
<gene>
    <name evidence="5" type="ORF">GCM10022277_17750</name>
</gene>
<evidence type="ECO:0000313" key="5">
    <source>
        <dbReference type="EMBL" id="GAA3922206.1"/>
    </source>
</evidence>
<sequence>MSISTQVMKGRGAISNPNNRFHQNVIVRDSDSLAELGVDYESESFSSGKKLETEVQEVLAKSVISKNKSPDLPFEQSVNPYAGCEHGCVYCYARPTHAYHDMSAGLDFETKLVCKTNVVEVLREELSKPGYQCKPIVLGSNTDPYQPLEAKWALTRGILELLYEVKHPVSIITKGSLIERDLDILSDMAKQGLCSVNVSMTTLDNELKRTLEPRAADARTRLKLISALNSSGVPTGVLVAPVIPAINDSELESILYESAQAGAYSARYILLRLPHEVKTLFVEWLHAHFPQRARHVLSLIEQSRNGKLYNANFNQRMTGTGVFSELIAQRFYMACRKNHLNSQTKEHLNCNDFSMGSHTASGQISLF</sequence>